<gene>
    <name evidence="2" type="ORF">S01H1_12946</name>
</gene>
<reference evidence="2" key="1">
    <citation type="journal article" date="2014" name="Front. Microbiol.">
        <title>High frequency of phylogenetically diverse reductive dehalogenase-homologous genes in deep subseafloor sedimentary metagenomes.</title>
        <authorList>
            <person name="Kawai M."/>
            <person name="Futagami T."/>
            <person name="Toyoda A."/>
            <person name="Takaki Y."/>
            <person name="Nishi S."/>
            <person name="Hori S."/>
            <person name="Arai W."/>
            <person name="Tsubouchi T."/>
            <person name="Morono Y."/>
            <person name="Uchiyama I."/>
            <person name="Ito T."/>
            <person name="Fujiyama A."/>
            <person name="Inagaki F."/>
            <person name="Takami H."/>
        </authorList>
    </citation>
    <scope>NUCLEOTIDE SEQUENCE</scope>
    <source>
        <strain evidence="2">Expedition CK06-06</strain>
    </source>
</reference>
<feature type="region of interest" description="Disordered" evidence="1">
    <location>
        <begin position="1"/>
        <end position="43"/>
    </location>
</feature>
<comment type="caution">
    <text evidence="2">The sequence shown here is derived from an EMBL/GenBank/DDBJ whole genome shotgun (WGS) entry which is preliminary data.</text>
</comment>
<feature type="non-terminal residue" evidence="2">
    <location>
        <position position="1"/>
    </location>
</feature>
<name>X0S7F6_9ZZZZ</name>
<dbReference type="AlphaFoldDB" id="X0S7F6"/>
<accession>X0S7F6</accession>
<feature type="compositionally biased region" description="Polar residues" evidence="1">
    <location>
        <begin position="33"/>
        <end position="43"/>
    </location>
</feature>
<organism evidence="2">
    <name type="scientific">marine sediment metagenome</name>
    <dbReference type="NCBI Taxonomy" id="412755"/>
    <lineage>
        <taxon>unclassified sequences</taxon>
        <taxon>metagenomes</taxon>
        <taxon>ecological metagenomes</taxon>
    </lineage>
</organism>
<dbReference type="EMBL" id="BARS01006661">
    <property type="protein sequence ID" value="GAF71877.1"/>
    <property type="molecule type" value="Genomic_DNA"/>
</dbReference>
<proteinExistence type="predicted"/>
<protein>
    <submittedName>
        <fullName evidence="2">Uncharacterized protein</fullName>
    </submittedName>
</protein>
<evidence type="ECO:0000313" key="2">
    <source>
        <dbReference type="EMBL" id="GAF71877.1"/>
    </source>
</evidence>
<evidence type="ECO:0000256" key="1">
    <source>
        <dbReference type="SAM" id="MobiDB-lite"/>
    </source>
</evidence>
<sequence length="43" mass="4758">GDEYHLANYHGSGSKKYAKLTKWPSPGKENENKQANNNSGHAE</sequence>